<dbReference type="Pfam" id="PF00413">
    <property type="entry name" value="Peptidase_M10"/>
    <property type="match status" value="1"/>
</dbReference>
<gene>
    <name evidence="7" type="ORF">OJ962_32395</name>
</gene>
<dbReference type="RefSeq" id="WP_270006880.1">
    <property type="nucleotide sequence ID" value="NZ_JAPCID010000079.1"/>
</dbReference>
<evidence type="ECO:0000256" key="3">
    <source>
        <dbReference type="ARBA" id="ARBA00022801"/>
    </source>
</evidence>
<evidence type="ECO:0000313" key="8">
    <source>
        <dbReference type="Proteomes" id="UP001147700"/>
    </source>
</evidence>
<accession>A0ABT4RUJ2</accession>
<feature type="signal peptide" evidence="5">
    <location>
        <begin position="1"/>
        <end position="18"/>
    </location>
</feature>
<evidence type="ECO:0000259" key="6">
    <source>
        <dbReference type="Pfam" id="PF00413"/>
    </source>
</evidence>
<organism evidence="7 8">
    <name type="scientific">Solirubrobacter deserti</name>
    <dbReference type="NCBI Taxonomy" id="2282478"/>
    <lineage>
        <taxon>Bacteria</taxon>
        <taxon>Bacillati</taxon>
        <taxon>Actinomycetota</taxon>
        <taxon>Thermoleophilia</taxon>
        <taxon>Solirubrobacterales</taxon>
        <taxon>Solirubrobacteraceae</taxon>
        <taxon>Solirubrobacter</taxon>
    </lineage>
</organism>
<dbReference type="Proteomes" id="UP001147700">
    <property type="component" value="Unassembled WGS sequence"/>
</dbReference>
<feature type="chain" id="PRO_5046782426" description="Peptidase M10 metallopeptidase domain-containing protein" evidence="5">
    <location>
        <begin position="19"/>
        <end position="193"/>
    </location>
</feature>
<dbReference type="EMBL" id="JAPCID010000079">
    <property type="protein sequence ID" value="MDA0142230.1"/>
    <property type="molecule type" value="Genomic_DNA"/>
</dbReference>
<dbReference type="Gene3D" id="3.40.390.10">
    <property type="entry name" value="Collagenase (Catalytic Domain)"/>
    <property type="match status" value="1"/>
</dbReference>
<feature type="domain" description="Peptidase M10 metallopeptidase" evidence="6">
    <location>
        <begin position="117"/>
        <end position="144"/>
    </location>
</feature>
<evidence type="ECO:0000256" key="4">
    <source>
        <dbReference type="ARBA" id="ARBA00022833"/>
    </source>
</evidence>
<keyword evidence="8" id="KW-1185">Reference proteome</keyword>
<sequence length="193" mass="20616">MAAVLSLLLAPRMFTAVAGTDDNRWPRGVVNVYDASGMTDTMITAAERWTDSGANVTIRVVREQRDADVIVRSDDERLIELCGRDCLGYSTSIGRPSDGTSEIIMRGNLGGEPRPLSVWVAAHELGHVLGLHHRDGHDCSVMSPRAFDTRCAPSLAATRPTSSELACVPAPADVDIAAGIYGGAAATRDPRCR</sequence>
<keyword evidence="3" id="KW-0378">Hydrolase</keyword>
<name>A0ABT4RUJ2_9ACTN</name>
<keyword evidence="4" id="KW-0862">Zinc</keyword>
<protein>
    <recommendedName>
        <fullName evidence="6">Peptidase M10 metallopeptidase domain-containing protein</fullName>
    </recommendedName>
</protein>
<evidence type="ECO:0000313" key="7">
    <source>
        <dbReference type="EMBL" id="MDA0142230.1"/>
    </source>
</evidence>
<reference evidence="7" key="1">
    <citation type="submission" date="2022-10" db="EMBL/GenBank/DDBJ databases">
        <title>The WGS of Solirubrobacter sp. CPCC 204708.</title>
        <authorList>
            <person name="Jiang Z."/>
        </authorList>
    </citation>
    <scope>NUCLEOTIDE SEQUENCE</scope>
    <source>
        <strain evidence="7">CPCC 204708</strain>
    </source>
</reference>
<evidence type="ECO:0000256" key="5">
    <source>
        <dbReference type="SAM" id="SignalP"/>
    </source>
</evidence>
<evidence type="ECO:0000256" key="1">
    <source>
        <dbReference type="ARBA" id="ARBA00022670"/>
    </source>
</evidence>
<dbReference type="InterPro" id="IPR024079">
    <property type="entry name" value="MetalloPept_cat_dom_sf"/>
</dbReference>
<dbReference type="SUPFAM" id="SSF55486">
    <property type="entry name" value="Metalloproteases ('zincins'), catalytic domain"/>
    <property type="match status" value="1"/>
</dbReference>
<keyword evidence="2" id="KW-0479">Metal-binding</keyword>
<keyword evidence="1" id="KW-0645">Protease</keyword>
<proteinExistence type="predicted"/>
<evidence type="ECO:0000256" key="2">
    <source>
        <dbReference type="ARBA" id="ARBA00022723"/>
    </source>
</evidence>
<comment type="caution">
    <text evidence="7">The sequence shown here is derived from an EMBL/GenBank/DDBJ whole genome shotgun (WGS) entry which is preliminary data.</text>
</comment>
<dbReference type="InterPro" id="IPR001818">
    <property type="entry name" value="Pept_M10_metallopeptidase"/>
</dbReference>
<keyword evidence="5" id="KW-0732">Signal</keyword>